<dbReference type="Proteomes" id="UP000624159">
    <property type="component" value="Unassembled WGS sequence"/>
</dbReference>
<organism evidence="1 2">
    <name type="scientific">Serratia rubidaea</name>
    <name type="common">Serratia marinorubra</name>
    <dbReference type="NCBI Taxonomy" id="61652"/>
    <lineage>
        <taxon>Bacteria</taxon>
        <taxon>Pseudomonadati</taxon>
        <taxon>Pseudomonadota</taxon>
        <taxon>Gammaproteobacteria</taxon>
        <taxon>Enterobacterales</taxon>
        <taxon>Yersiniaceae</taxon>
        <taxon>Serratia</taxon>
    </lineage>
</organism>
<comment type="caution">
    <text evidence="1">The sequence shown here is derived from an EMBL/GenBank/DDBJ whole genome shotgun (WGS) entry which is preliminary data.</text>
</comment>
<dbReference type="EMBL" id="JADULK010000001">
    <property type="protein sequence ID" value="MBH1928634.1"/>
    <property type="molecule type" value="Genomic_DNA"/>
</dbReference>
<evidence type="ECO:0008006" key="3">
    <source>
        <dbReference type="Google" id="ProtNLM"/>
    </source>
</evidence>
<dbReference type="RefSeq" id="WP_197663033.1">
    <property type="nucleotide sequence ID" value="NZ_JADULK010000001.1"/>
</dbReference>
<gene>
    <name evidence="1" type="ORF">I5U13_02995</name>
</gene>
<evidence type="ECO:0000313" key="1">
    <source>
        <dbReference type="EMBL" id="MBH1928634.1"/>
    </source>
</evidence>
<sequence>MNNTISRIFFGLILVAAIFQLSTCKLQQLAQASDGFKEGDYLYYYLFIDDEIKNIPRINNDYYFEFSAMDGPKPEVSRIVFSGGGRINAVEAYLLSVGYHLGDADPGKGQKIYQSWHKRSPSTDEIRLFVAEDSVTIEKYKY</sequence>
<reference evidence="1 2" key="1">
    <citation type="submission" date="2020-11" db="EMBL/GenBank/DDBJ databases">
        <title>Enhanced detection system for hospital associated transmission using whole genome sequencing surveillance.</title>
        <authorList>
            <person name="Harrison L.H."/>
            <person name="Van Tyne D."/>
            <person name="Marsh J.W."/>
            <person name="Griffith M.P."/>
            <person name="Snyder D.J."/>
            <person name="Cooper V.S."/>
            <person name="Mustapha M."/>
        </authorList>
    </citation>
    <scope>NUCLEOTIDE SEQUENCE [LARGE SCALE GENOMIC DNA]</scope>
    <source>
        <strain evidence="1 2">SER00230</strain>
    </source>
</reference>
<protein>
    <recommendedName>
        <fullName evidence="3">Lipoprotein</fullName>
    </recommendedName>
</protein>
<accession>A0ABS0M8D6</accession>
<keyword evidence="2" id="KW-1185">Reference proteome</keyword>
<name>A0ABS0M8D6_SERRU</name>
<evidence type="ECO:0000313" key="2">
    <source>
        <dbReference type="Proteomes" id="UP000624159"/>
    </source>
</evidence>
<proteinExistence type="predicted"/>